<dbReference type="PROSITE" id="PS00134">
    <property type="entry name" value="TRYPSIN_HIS"/>
    <property type="match status" value="1"/>
</dbReference>
<keyword evidence="23" id="KW-1185">Reference proteome</keyword>
<dbReference type="Proteomes" id="UP000694580">
    <property type="component" value="Chromosome 15"/>
</dbReference>
<dbReference type="RefSeq" id="XP_028809991.1">
    <property type="nucleotide sequence ID" value="XM_028954158.1"/>
</dbReference>
<dbReference type="CDD" id="cd00190">
    <property type="entry name" value="Tryp_SPc"/>
    <property type="match status" value="1"/>
</dbReference>
<evidence type="ECO:0000256" key="9">
    <source>
        <dbReference type="ARBA" id="ARBA00022737"/>
    </source>
</evidence>
<dbReference type="SUPFAM" id="SSF57630">
    <property type="entry name" value="GLA-domain"/>
    <property type="match status" value="1"/>
</dbReference>
<feature type="domain" description="Peptidase S1" evidence="20">
    <location>
        <begin position="238"/>
        <end position="470"/>
    </location>
</feature>
<feature type="domain" description="Gla" evidence="21">
    <location>
        <begin position="37"/>
        <end position="83"/>
    </location>
</feature>
<keyword evidence="7 16" id="KW-0645">Protease</keyword>
<keyword evidence="10 16" id="KW-0378">Hydrolase</keyword>
<dbReference type="InterPro" id="IPR001314">
    <property type="entry name" value="Peptidase_S1A"/>
</dbReference>
<evidence type="ECO:0000259" key="20">
    <source>
        <dbReference type="PROSITE" id="PS50240"/>
    </source>
</evidence>
<keyword evidence="8 18" id="KW-0732">Signal</keyword>
<dbReference type="EC" id="3.4.21.6" evidence="3"/>
<evidence type="ECO:0000256" key="17">
    <source>
        <dbReference type="SAM" id="MobiDB-lite"/>
    </source>
</evidence>
<dbReference type="InterPro" id="IPR000294">
    <property type="entry name" value="GLA_domain"/>
</dbReference>
<evidence type="ECO:0000256" key="12">
    <source>
        <dbReference type="ARBA" id="ARBA00023157"/>
    </source>
</evidence>
<reference evidence="22 23" key="1">
    <citation type="submission" date="2020-06" db="EMBL/GenBank/DDBJ databases">
        <authorList>
            <consortium name="Wellcome Sanger Institute Data Sharing"/>
        </authorList>
    </citation>
    <scope>NUCLEOTIDE SEQUENCE [LARGE SCALE GENOMIC DNA]</scope>
</reference>
<dbReference type="PROSITE" id="PS50240">
    <property type="entry name" value="TRYPSIN_DOM"/>
    <property type="match status" value="1"/>
</dbReference>
<dbReference type="InterPro" id="IPR012224">
    <property type="entry name" value="Pept_S1A_FX"/>
</dbReference>
<evidence type="ECO:0000256" key="15">
    <source>
        <dbReference type="PROSITE-ProRule" id="PRU00076"/>
    </source>
</evidence>
<dbReference type="InterPro" id="IPR001881">
    <property type="entry name" value="EGF-like_Ca-bd_dom"/>
</dbReference>
<dbReference type="Pfam" id="PF00089">
    <property type="entry name" value="Trypsin"/>
    <property type="match status" value="1"/>
</dbReference>
<dbReference type="RefSeq" id="XP_028809990.1">
    <property type="nucleotide sequence ID" value="XM_028954157.1"/>
</dbReference>
<evidence type="ECO:0000256" key="10">
    <source>
        <dbReference type="ARBA" id="ARBA00022801"/>
    </source>
</evidence>
<evidence type="ECO:0000256" key="7">
    <source>
        <dbReference type="ARBA" id="ARBA00022670"/>
    </source>
</evidence>
<evidence type="ECO:0000256" key="14">
    <source>
        <dbReference type="PIRSR" id="PIRSR001143-1"/>
    </source>
</evidence>
<evidence type="ECO:0000313" key="23">
    <source>
        <dbReference type="Proteomes" id="UP000694580"/>
    </source>
</evidence>
<dbReference type="PROSITE" id="PS00010">
    <property type="entry name" value="ASX_HYDROXYL"/>
    <property type="match status" value="1"/>
</dbReference>
<dbReference type="SUPFAM" id="SSF57196">
    <property type="entry name" value="EGF/Laminin"/>
    <property type="match status" value="1"/>
</dbReference>
<keyword evidence="5" id="KW-0964">Secreted</keyword>
<feature type="chain" id="PRO_5044260562" description="coagulation factor Xa" evidence="18">
    <location>
        <begin position="20"/>
        <end position="493"/>
    </location>
</feature>
<evidence type="ECO:0000256" key="3">
    <source>
        <dbReference type="ARBA" id="ARBA00012181"/>
    </source>
</evidence>
<accession>A0AAY4EWD5</accession>
<comment type="subcellular location">
    <subcellularLocation>
        <location evidence="2">Secreted</location>
    </subcellularLocation>
</comment>
<comment type="catalytic activity">
    <reaction evidence="1">
        <text>Selective cleavage of Arg-|-Thr and then Arg-|-Ile bonds in prothrombin to form thrombin.</text>
        <dbReference type="EC" id="3.4.21.6"/>
    </reaction>
</comment>
<dbReference type="Gene3D" id="4.10.740.10">
    <property type="entry name" value="Coagulation Factor IX"/>
    <property type="match status" value="1"/>
</dbReference>
<dbReference type="PRINTS" id="PR00010">
    <property type="entry name" value="EGFBLOOD"/>
</dbReference>
<evidence type="ECO:0000256" key="1">
    <source>
        <dbReference type="ARBA" id="ARBA00001239"/>
    </source>
</evidence>
<dbReference type="GO" id="GO:0005509">
    <property type="term" value="F:calcium ion binding"/>
    <property type="evidence" value="ECO:0007669"/>
    <property type="project" value="InterPro"/>
</dbReference>
<dbReference type="InterPro" id="IPR000152">
    <property type="entry name" value="EGF-type_Asp/Asn_hydroxyl_site"/>
</dbReference>
<sequence>MLQVVQTFLFLLLLDHTASEVFLQGRDANQVLQRARRANSLFEEVRKGDMERECREERCSFEEAREIFENTEKTNEFWSIYVDGDACESHPCVNGGQCKDGINKYTCYCTTGFQGYNCEIEIPQLCENKNGGCDHFCHVVDSNVMCSCAKGYKLEANGKSCHSDDPFKCGVVHPKKTRTIFIYNPEEANTTPDPNITSTTTSPPTKTTSSPFDQMEEDLFEPIEEAIILPEVAENWRIVHGDDCPPGECPWQALLMNEEGIGFCGGTIVDPFFILTAAHCMNESRSFTVVLGEFDKRRKENREVTHEIEMILVHKNYVEETYHNDIALMKLKKPIQFTQYILPACLPDREFAEKVLMRQPDGMVSGFGRIREGGPLSDVLQKLTVPYVDRAKCIESSQFRISQHMFCAGYDKETKDACQGDSGGPHVTRYKGTWFVTGVVSWGEGCAREGKFGVYTQVSKYAKWLNDGMNYIMNNNKRNSRKRRGAPPTLLHF</sequence>
<feature type="domain" description="EGF-like" evidence="19">
    <location>
        <begin position="83"/>
        <end position="119"/>
    </location>
</feature>
<evidence type="ECO:0000256" key="6">
    <source>
        <dbReference type="ARBA" id="ARBA00022536"/>
    </source>
</evidence>
<dbReference type="Pfam" id="PF00594">
    <property type="entry name" value="Gla"/>
    <property type="match status" value="1"/>
</dbReference>
<dbReference type="CDD" id="cd00054">
    <property type="entry name" value="EGF_CA"/>
    <property type="match status" value="1"/>
</dbReference>
<dbReference type="Pfam" id="PF14670">
    <property type="entry name" value="FXa_inhibition"/>
    <property type="match status" value="1"/>
</dbReference>
<dbReference type="PANTHER" id="PTHR24278:SF28">
    <property type="entry name" value="COAGULATION FACTOR X"/>
    <property type="match status" value="1"/>
</dbReference>
<keyword evidence="11" id="KW-0106">Calcium</keyword>
<dbReference type="PROSITE" id="PS00022">
    <property type="entry name" value="EGF_1"/>
    <property type="match status" value="1"/>
</dbReference>
<dbReference type="GeneID" id="114764479"/>
<dbReference type="SMART" id="SM00179">
    <property type="entry name" value="EGF_CA"/>
    <property type="match status" value="1"/>
</dbReference>
<keyword evidence="6 15" id="KW-0245">EGF-like domain</keyword>
<feature type="region of interest" description="Disordered" evidence="17">
    <location>
        <begin position="187"/>
        <end position="211"/>
    </location>
</feature>
<evidence type="ECO:0000256" key="8">
    <source>
        <dbReference type="ARBA" id="ARBA00022729"/>
    </source>
</evidence>
<dbReference type="InterPro" id="IPR001254">
    <property type="entry name" value="Trypsin_dom"/>
</dbReference>
<dbReference type="PROSITE" id="PS00011">
    <property type="entry name" value="GLA_1"/>
    <property type="match status" value="1"/>
</dbReference>
<comment type="caution">
    <text evidence="15">Lacks conserved residue(s) required for the propagation of feature annotation.</text>
</comment>
<feature type="disulfide bond" evidence="15">
    <location>
        <begin position="109"/>
        <end position="118"/>
    </location>
</feature>
<dbReference type="FunFam" id="4.10.740.10:FF:000001">
    <property type="entry name" value="vitamin K-dependent protein S"/>
    <property type="match status" value="1"/>
</dbReference>
<dbReference type="GeneTree" id="ENSGT00940000157694"/>
<dbReference type="Ensembl" id="ENSDCDT00010072346.1">
    <property type="protein sequence ID" value="ENSDCDP00010061576.1"/>
    <property type="gene ID" value="ENSDCDG00010033954.1"/>
</dbReference>
<dbReference type="InterPro" id="IPR043504">
    <property type="entry name" value="Peptidase_S1_PA_chymotrypsin"/>
</dbReference>
<dbReference type="SMART" id="SM00181">
    <property type="entry name" value="EGF"/>
    <property type="match status" value="2"/>
</dbReference>
<evidence type="ECO:0000256" key="4">
    <source>
        <dbReference type="ARBA" id="ARBA00022479"/>
    </source>
</evidence>
<evidence type="ECO:0000256" key="18">
    <source>
        <dbReference type="SAM" id="SignalP"/>
    </source>
</evidence>
<keyword evidence="13" id="KW-0325">Glycoprotein</keyword>
<evidence type="ECO:0000256" key="16">
    <source>
        <dbReference type="RuleBase" id="RU363034"/>
    </source>
</evidence>
<feature type="active site" description="Charge relay system" evidence="14">
    <location>
        <position position="422"/>
    </location>
</feature>
<dbReference type="FunFam" id="2.10.25.10:FF:000162">
    <property type="entry name" value="Coagulation factor X (Predicted)"/>
    <property type="match status" value="1"/>
</dbReference>
<feature type="active site" description="Charge relay system" evidence="14">
    <location>
        <position position="325"/>
    </location>
</feature>
<dbReference type="GO" id="GO:0005615">
    <property type="term" value="C:extracellular space"/>
    <property type="evidence" value="ECO:0007669"/>
    <property type="project" value="TreeGrafter"/>
</dbReference>
<evidence type="ECO:0000259" key="21">
    <source>
        <dbReference type="PROSITE" id="PS50998"/>
    </source>
</evidence>
<dbReference type="InterPro" id="IPR009003">
    <property type="entry name" value="Peptidase_S1_PA"/>
</dbReference>
<dbReference type="PROSITE" id="PS01186">
    <property type="entry name" value="EGF_2"/>
    <property type="match status" value="1"/>
</dbReference>
<keyword evidence="9" id="KW-0677">Repeat</keyword>
<dbReference type="FunFam" id="2.40.10.10:FF:000013">
    <property type="entry name" value="Coagulation factor X"/>
    <property type="match status" value="1"/>
</dbReference>
<dbReference type="PIRSF" id="PIRSF001143">
    <property type="entry name" value="Factor_X"/>
    <property type="match status" value="1"/>
</dbReference>
<dbReference type="InterPro" id="IPR017857">
    <property type="entry name" value="Coagulation_fac-like_Gla_dom"/>
</dbReference>
<reference evidence="22" key="2">
    <citation type="submission" date="2025-08" db="UniProtKB">
        <authorList>
            <consortium name="Ensembl"/>
        </authorList>
    </citation>
    <scope>IDENTIFICATION</scope>
</reference>
<feature type="compositionally biased region" description="Low complexity" evidence="17">
    <location>
        <begin position="190"/>
        <end position="211"/>
    </location>
</feature>
<evidence type="ECO:0000313" key="22">
    <source>
        <dbReference type="Ensembl" id="ENSDCDP00010061576.1"/>
    </source>
</evidence>
<dbReference type="AlphaFoldDB" id="A0AAY4EWD5"/>
<feature type="signal peptide" evidence="18">
    <location>
        <begin position="1"/>
        <end position="19"/>
    </location>
</feature>
<dbReference type="GO" id="GO:0004252">
    <property type="term" value="F:serine-type endopeptidase activity"/>
    <property type="evidence" value="ECO:0007669"/>
    <property type="project" value="UniProtKB-EC"/>
</dbReference>
<dbReference type="GO" id="GO:0006508">
    <property type="term" value="P:proteolysis"/>
    <property type="evidence" value="ECO:0007669"/>
    <property type="project" value="UniProtKB-KW"/>
</dbReference>
<dbReference type="PRINTS" id="PR00722">
    <property type="entry name" value="CHYMOTRYPSIN"/>
</dbReference>
<dbReference type="SMART" id="SM00069">
    <property type="entry name" value="GLA"/>
    <property type="match status" value="1"/>
</dbReference>
<evidence type="ECO:0000259" key="19">
    <source>
        <dbReference type="PROSITE" id="PS50026"/>
    </source>
</evidence>
<name>A0AAY4EWD5_9TELE</name>
<dbReference type="InterPro" id="IPR050442">
    <property type="entry name" value="Peptidase_S1_coag_factors"/>
</dbReference>
<keyword evidence="16" id="KW-0720">Serine protease</keyword>
<reference evidence="22" key="3">
    <citation type="submission" date="2025-09" db="UniProtKB">
        <authorList>
            <consortium name="Ensembl"/>
        </authorList>
    </citation>
    <scope>IDENTIFICATION</scope>
</reference>
<protein>
    <recommendedName>
        <fullName evidence="3">coagulation factor Xa</fullName>
        <ecNumber evidence="3">3.4.21.6</ecNumber>
    </recommendedName>
</protein>
<organism evidence="22 23">
    <name type="scientific">Denticeps clupeoides</name>
    <name type="common">denticle herring</name>
    <dbReference type="NCBI Taxonomy" id="299321"/>
    <lineage>
        <taxon>Eukaryota</taxon>
        <taxon>Metazoa</taxon>
        <taxon>Chordata</taxon>
        <taxon>Craniata</taxon>
        <taxon>Vertebrata</taxon>
        <taxon>Euteleostomi</taxon>
        <taxon>Actinopterygii</taxon>
        <taxon>Neopterygii</taxon>
        <taxon>Teleostei</taxon>
        <taxon>Clupei</taxon>
        <taxon>Clupeiformes</taxon>
        <taxon>Denticipitoidei</taxon>
        <taxon>Denticipitidae</taxon>
        <taxon>Denticeps</taxon>
    </lineage>
</organism>
<dbReference type="InterPro" id="IPR033116">
    <property type="entry name" value="TRYPSIN_SER"/>
</dbReference>
<dbReference type="InterPro" id="IPR035972">
    <property type="entry name" value="GLA-like_dom_SF"/>
</dbReference>
<keyword evidence="4" id="KW-0301">Gamma-carboxyglutamic acid</keyword>
<gene>
    <name evidence="22" type="primary">F10</name>
</gene>
<dbReference type="GO" id="GO:0007596">
    <property type="term" value="P:blood coagulation"/>
    <property type="evidence" value="ECO:0007669"/>
    <property type="project" value="InterPro"/>
</dbReference>
<keyword evidence="12 15" id="KW-1015">Disulfide bond</keyword>
<dbReference type="Gene3D" id="2.40.10.10">
    <property type="entry name" value="Trypsin-like serine proteases"/>
    <property type="match status" value="2"/>
</dbReference>
<dbReference type="InterPro" id="IPR000742">
    <property type="entry name" value="EGF"/>
</dbReference>
<dbReference type="PROSITE" id="PS50998">
    <property type="entry name" value="GLA_2"/>
    <property type="match status" value="1"/>
</dbReference>
<feature type="active site" description="Charge relay system" evidence="14">
    <location>
        <position position="279"/>
    </location>
</feature>
<dbReference type="PROSITE" id="PS50026">
    <property type="entry name" value="EGF_3"/>
    <property type="match status" value="1"/>
</dbReference>
<dbReference type="PRINTS" id="PR00001">
    <property type="entry name" value="GLABLOOD"/>
</dbReference>
<dbReference type="Gene3D" id="2.10.25.10">
    <property type="entry name" value="Laminin"/>
    <property type="match status" value="2"/>
</dbReference>
<dbReference type="PROSITE" id="PS00135">
    <property type="entry name" value="TRYPSIN_SER"/>
    <property type="match status" value="1"/>
</dbReference>
<evidence type="ECO:0000256" key="11">
    <source>
        <dbReference type="ARBA" id="ARBA00022837"/>
    </source>
</evidence>
<dbReference type="SUPFAM" id="SSF50494">
    <property type="entry name" value="Trypsin-like serine proteases"/>
    <property type="match status" value="1"/>
</dbReference>
<evidence type="ECO:0000256" key="5">
    <source>
        <dbReference type="ARBA" id="ARBA00022525"/>
    </source>
</evidence>
<dbReference type="PANTHER" id="PTHR24278">
    <property type="entry name" value="COAGULATION FACTOR"/>
    <property type="match status" value="1"/>
</dbReference>
<evidence type="ECO:0000256" key="2">
    <source>
        <dbReference type="ARBA" id="ARBA00004613"/>
    </source>
</evidence>
<evidence type="ECO:0000256" key="13">
    <source>
        <dbReference type="ARBA" id="ARBA00023180"/>
    </source>
</evidence>
<dbReference type="SMART" id="SM00020">
    <property type="entry name" value="Tryp_SPc"/>
    <property type="match status" value="1"/>
</dbReference>
<dbReference type="InterPro" id="IPR018114">
    <property type="entry name" value="TRYPSIN_HIS"/>
</dbReference>
<proteinExistence type="predicted"/>